<proteinExistence type="predicted"/>
<gene>
    <name evidence="1" type="primary">168</name>
    <name evidence="1" type="ORF">PBI_GAIA_168</name>
</gene>
<sequence length="130" mass="14355">MALLTYFEVTGSLLAIVSDASSDEDGQPQEQPISSTVTFTPSVKEVRAEGKIIRLQPIRARTVETGELVNIDDTTVELLADTFGVGLTYRVDFSDVTYDKMRNQRVEPFRFAAPTDATPVDIATVERVEL</sequence>
<evidence type="ECO:0000313" key="2">
    <source>
        <dbReference type="Proteomes" id="UP000027491"/>
    </source>
</evidence>
<dbReference type="EMBL" id="KJ567043">
    <property type="protein sequence ID" value="AID58984.1"/>
    <property type="molecule type" value="Genomic_DNA"/>
</dbReference>
<protein>
    <submittedName>
        <fullName evidence="1">Uncharacterized protein</fullName>
    </submittedName>
</protein>
<dbReference type="KEGG" id="vg:23679674"/>
<dbReference type="Proteomes" id="UP000027491">
    <property type="component" value="Segment"/>
</dbReference>
<dbReference type="GeneID" id="23679674"/>
<reference evidence="1 2" key="1">
    <citation type="submission" date="2014-03" db="EMBL/GenBank/DDBJ databases">
        <authorList>
            <person name="Yoder B.A."/>
            <person name="Colicchio M.A."/>
            <person name="Schafer C.E."/>
            <person name="Abrahim M.R."/>
            <person name="Adkins N.L."/>
            <person name="Burke K.A."/>
            <person name="Churilla B.M."/>
            <person name="Cohen K.L."/>
            <person name="Fasoranti T.O."/>
            <person name="Genkil J.S."/>
            <person name="Kramer Z.J."/>
            <person name="Prout A.K."/>
            <person name="Schwarz A.G."/>
            <person name="Tish M."/>
            <person name="Vispute N."/>
            <person name="Wilkes K.E."/>
            <person name="Williams C.R."/>
            <person name="Xiao X."/>
            <person name="Yu V.J."/>
            <person name="Lapin J.S."/>
            <person name="Ott C.T."/>
            <person name="Walburn T.D."/>
            <person name="Bradley K.W."/>
            <person name="Clarke D.Q."/>
            <person name="Lewis M.F."/>
            <person name="Barker L.P."/>
            <person name="Bailey C."/>
            <person name="Asai D.J."/>
            <person name="Bowman C.A."/>
            <person name="Russell D.A."/>
            <person name="Pope W.H."/>
            <person name="Jacobs-Sera D."/>
            <person name="Hendrix R.W."/>
            <person name="Hatfull G.F."/>
        </authorList>
    </citation>
    <scope>NUCLEOTIDE SEQUENCE [LARGE SCALE GENOMIC DNA]</scope>
</reference>
<organism evidence="1 2">
    <name type="scientific">Mycobacterium phage Gaia</name>
    <dbReference type="NCBI Taxonomy" id="1486472"/>
    <lineage>
        <taxon>Viruses</taxon>
        <taxon>Duplodnaviria</taxon>
        <taxon>Heunggongvirae</taxon>
        <taxon>Uroviricota</taxon>
        <taxon>Caudoviricetes</taxon>
        <taxon>Gaiavirus</taxon>
        <taxon>Gaiavirus gaia</taxon>
    </lineage>
</organism>
<dbReference type="RefSeq" id="YP_009124907.1">
    <property type="nucleotide sequence ID" value="NC_026590.1"/>
</dbReference>
<evidence type="ECO:0000313" key="1">
    <source>
        <dbReference type="EMBL" id="AID58984.1"/>
    </source>
</evidence>
<name>A0A068F2M6_9CAUD</name>
<keyword evidence="2" id="KW-1185">Reference proteome</keyword>
<accession>A0A068F2M6</accession>